<dbReference type="Proteomes" id="UP000692954">
    <property type="component" value="Unassembled WGS sequence"/>
</dbReference>
<dbReference type="PANTHER" id="PTHR23074">
    <property type="entry name" value="AAA DOMAIN-CONTAINING"/>
    <property type="match status" value="1"/>
</dbReference>
<dbReference type="GO" id="GO:0016197">
    <property type="term" value="P:endosomal transport"/>
    <property type="evidence" value="ECO:0007669"/>
    <property type="project" value="TreeGrafter"/>
</dbReference>
<proteinExistence type="predicted"/>
<protein>
    <recommendedName>
        <fullName evidence="1">ATPase AAA-type core domain-containing protein</fullName>
    </recommendedName>
</protein>
<dbReference type="InterPro" id="IPR003959">
    <property type="entry name" value="ATPase_AAA_core"/>
</dbReference>
<dbReference type="InterPro" id="IPR050304">
    <property type="entry name" value="MT-severing_AAA_ATPase"/>
</dbReference>
<evidence type="ECO:0000259" key="1">
    <source>
        <dbReference type="Pfam" id="PF00004"/>
    </source>
</evidence>
<organism evidence="2 3">
    <name type="scientific">Paramecium sonneborni</name>
    <dbReference type="NCBI Taxonomy" id="65129"/>
    <lineage>
        <taxon>Eukaryota</taxon>
        <taxon>Sar</taxon>
        <taxon>Alveolata</taxon>
        <taxon>Ciliophora</taxon>
        <taxon>Intramacronucleata</taxon>
        <taxon>Oligohymenophorea</taxon>
        <taxon>Peniculida</taxon>
        <taxon>Parameciidae</taxon>
        <taxon>Paramecium</taxon>
    </lineage>
</organism>
<dbReference type="GO" id="GO:0016887">
    <property type="term" value="F:ATP hydrolysis activity"/>
    <property type="evidence" value="ECO:0007669"/>
    <property type="project" value="InterPro"/>
</dbReference>
<comment type="caution">
    <text evidence="2">The sequence shown here is derived from an EMBL/GenBank/DDBJ whole genome shotgun (WGS) entry which is preliminary data.</text>
</comment>
<feature type="domain" description="ATPase AAA-type core" evidence="1">
    <location>
        <begin position="32"/>
        <end position="127"/>
    </location>
</feature>
<dbReference type="CDD" id="cd00009">
    <property type="entry name" value="AAA"/>
    <property type="match status" value="1"/>
</dbReference>
<dbReference type="Pfam" id="PF00004">
    <property type="entry name" value="AAA"/>
    <property type="match status" value="1"/>
</dbReference>
<accession>A0A8S1RIG2</accession>
<dbReference type="EMBL" id="CAJJDN010000173">
    <property type="protein sequence ID" value="CAD8127083.1"/>
    <property type="molecule type" value="Genomic_DNA"/>
</dbReference>
<evidence type="ECO:0000313" key="2">
    <source>
        <dbReference type="EMBL" id="CAD8127083.1"/>
    </source>
</evidence>
<keyword evidence="3" id="KW-1185">Reference proteome</keyword>
<gene>
    <name evidence="2" type="ORF">PSON_ATCC_30995.1.T1730004</name>
</gene>
<dbReference type="OrthoDB" id="296624at2759"/>
<dbReference type="GO" id="GO:0007033">
    <property type="term" value="P:vacuole organization"/>
    <property type="evidence" value="ECO:0007669"/>
    <property type="project" value="TreeGrafter"/>
</dbReference>
<sequence length="255" mass="30706">MIQTNLNIVLEDSAKETLEQLNKFKQGDYNGILITGRPGTGKTYLCKYYAQINDVCHLYFNCSNEFQNMEASQMIELIKQEKKRMVFFDDLEYFSYVQQEKYYKFMEVLKICQEQEHKLIFITQSPEKVELYPHKLPYERATVLLLPEQKFREQFISNHLPQFKFLKELTDSYSVSDLQTLIKDIQMEPFRKIINSQYFEMIEGKYHVIEVNGEKDSQQQLNYDEKVKYMQEGKIEIKDLQEQDVRRIINQYKRI</sequence>
<name>A0A8S1RIG2_9CILI</name>
<reference evidence="2" key="1">
    <citation type="submission" date="2021-01" db="EMBL/GenBank/DDBJ databases">
        <authorList>
            <consortium name="Genoscope - CEA"/>
            <person name="William W."/>
        </authorList>
    </citation>
    <scope>NUCLEOTIDE SEQUENCE</scope>
</reference>
<evidence type="ECO:0000313" key="3">
    <source>
        <dbReference type="Proteomes" id="UP000692954"/>
    </source>
</evidence>
<dbReference type="GO" id="GO:0005524">
    <property type="term" value="F:ATP binding"/>
    <property type="evidence" value="ECO:0007669"/>
    <property type="project" value="InterPro"/>
</dbReference>
<dbReference type="PANTHER" id="PTHR23074:SF83">
    <property type="entry name" value="VACUOLAR PROTEIN SORTING-ASSOCIATED PROTEIN 4A"/>
    <property type="match status" value="1"/>
</dbReference>
<dbReference type="AlphaFoldDB" id="A0A8S1RIG2"/>